<feature type="non-terminal residue" evidence="2">
    <location>
        <position position="1"/>
    </location>
</feature>
<dbReference type="SUPFAM" id="SSF53098">
    <property type="entry name" value="Ribonuclease H-like"/>
    <property type="match status" value="1"/>
</dbReference>
<dbReference type="Proteomes" id="UP000054248">
    <property type="component" value="Unassembled WGS sequence"/>
</dbReference>
<reference evidence="3" key="2">
    <citation type="submission" date="2015-01" db="EMBL/GenBank/DDBJ databases">
        <title>Evolutionary Origins and Diversification of the Mycorrhizal Mutualists.</title>
        <authorList>
            <consortium name="DOE Joint Genome Institute"/>
            <consortium name="Mycorrhizal Genomics Consortium"/>
            <person name="Kohler A."/>
            <person name="Kuo A."/>
            <person name="Nagy L.G."/>
            <person name="Floudas D."/>
            <person name="Copeland A."/>
            <person name="Barry K.W."/>
            <person name="Cichocki N."/>
            <person name="Veneault-Fourrey C."/>
            <person name="LaButti K."/>
            <person name="Lindquist E.A."/>
            <person name="Lipzen A."/>
            <person name="Lundell T."/>
            <person name="Morin E."/>
            <person name="Murat C."/>
            <person name="Riley R."/>
            <person name="Ohm R."/>
            <person name="Sun H."/>
            <person name="Tunlid A."/>
            <person name="Henrissat B."/>
            <person name="Grigoriev I.V."/>
            <person name="Hibbett D.S."/>
            <person name="Martin F."/>
        </authorList>
    </citation>
    <scope>NUCLEOTIDE SEQUENCE [LARGE SCALE GENOMIC DNA]</scope>
    <source>
        <strain evidence="3">MUT 4182</strain>
    </source>
</reference>
<reference evidence="2 3" key="1">
    <citation type="submission" date="2014-04" db="EMBL/GenBank/DDBJ databases">
        <authorList>
            <consortium name="DOE Joint Genome Institute"/>
            <person name="Kuo A."/>
            <person name="Girlanda M."/>
            <person name="Perotto S."/>
            <person name="Kohler A."/>
            <person name="Nagy L.G."/>
            <person name="Floudas D."/>
            <person name="Copeland A."/>
            <person name="Barry K.W."/>
            <person name="Cichocki N."/>
            <person name="Veneault-Fourrey C."/>
            <person name="LaButti K."/>
            <person name="Lindquist E.A."/>
            <person name="Lipzen A."/>
            <person name="Lundell T."/>
            <person name="Morin E."/>
            <person name="Murat C."/>
            <person name="Sun H."/>
            <person name="Tunlid A."/>
            <person name="Henrissat B."/>
            <person name="Grigoriev I.V."/>
            <person name="Hibbett D.S."/>
            <person name="Martin F."/>
            <person name="Nordberg H.P."/>
            <person name="Cantor M.N."/>
            <person name="Hua S.X."/>
        </authorList>
    </citation>
    <scope>NUCLEOTIDE SEQUENCE [LARGE SCALE GENOMIC DNA]</scope>
    <source>
        <strain evidence="2 3">MUT 4182</strain>
    </source>
</reference>
<dbReference type="EMBL" id="KN823135">
    <property type="protein sequence ID" value="KIO21518.1"/>
    <property type="molecule type" value="Genomic_DNA"/>
</dbReference>
<dbReference type="STRING" id="1051891.A0A0C3KJ79"/>
<dbReference type="InterPro" id="IPR008906">
    <property type="entry name" value="HATC_C_dom"/>
</dbReference>
<dbReference type="OrthoDB" id="3262464at2759"/>
<organism evidence="2 3">
    <name type="scientific">Tulasnella calospora MUT 4182</name>
    <dbReference type="NCBI Taxonomy" id="1051891"/>
    <lineage>
        <taxon>Eukaryota</taxon>
        <taxon>Fungi</taxon>
        <taxon>Dikarya</taxon>
        <taxon>Basidiomycota</taxon>
        <taxon>Agaricomycotina</taxon>
        <taxon>Agaricomycetes</taxon>
        <taxon>Cantharellales</taxon>
        <taxon>Tulasnellaceae</taxon>
        <taxon>Tulasnella</taxon>
    </lineage>
</organism>
<keyword evidence="3" id="KW-1185">Reference proteome</keyword>
<dbReference type="AlphaFoldDB" id="A0A0C3KJ79"/>
<evidence type="ECO:0000259" key="1">
    <source>
        <dbReference type="Pfam" id="PF05699"/>
    </source>
</evidence>
<gene>
    <name evidence="2" type="ORF">M407DRAFT_80304</name>
</gene>
<feature type="domain" description="HAT C-terminal dimerisation" evidence="1">
    <location>
        <begin position="1"/>
        <end position="51"/>
    </location>
</feature>
<dbReference type="Pfam" id="PF05699">
    <property type="entry name" value="Dimer_Tnp_hAT"/>
    <property type="match status" value="1"/>
</dbReference>
<dbReference type="HOGENOM" id="CLU_009123_9_2_1"/>
<dbReference type="InterPro" id="IPR012337">
    <property type="entry name" value="RNaseH-like_sf"/>
</dbReference>
<name>A0A0C3KJ79_9AGAM</name>
<accession>A0A0C3KJ79</accession>
<evidence type="ECO:0000313" key="3">
    <source>
        <dbReference type="Proteomes" id="UP000054248"/>
    </source>
</evidence>
<proteinExistence type="predicted"/>
<protein>
    <recommendedName>
        <fullName evidence="1">HAT C-terminal dimerisation domain-containing protein</fullName>
    </recommendedName>
</protein>
<sequence length="107" mass="11902">FPLLSSVAIDVLAVQASSVPCERVFSSAKETTTHRRANLSTELMTALQVLKFMFKQDRIDFTSHLVTKEEDYDIGRFAPGEAERLLKQGKLGELWGLLDAGVVMDTN</sequence>
<evidence type="ECO:0000313" key="2">
    <source>
        <dbReference type="EMBL" id="KIO21518.1"/>
    </source>
</evidence>
<dbReference type="GO" id="GO:0046983">
    <property type="term" value="F:protein dimerization activity"/>
    <property type="evidence" value="ECO:0007669"/>
    <property type="project" value="InterPro"/>
</dbReference>